<dbReference type="InterPro" id="IPR036381">
    <property type="entry name" value="Tus_dom1"/>
</dbReference>
<proteinExistence type="predicted"/>
<dbReference type="GO" id="GO:0006274">
    <property type="term" value="P:DNA replication termination"/>
    <property type="evidence" value="ECO:0007669"/>
    <property type="project" value="InterPro"/>
</dbReference>
<keyword evidence="3" id="KW-0238">DNA-binding</keyword>
<evidence type="ECO:0000256" key="3">
    <source>
        <dbReference type="ARBA" id="ARBA00023125"/>
    </source>
</evidence>
<dbReference type="STRING" id="619304.SAMN05421760_104260"/>
<sequence>MVISHALLDDVIEAFELLKLSLCFFDQELSRSERPVSLPTESDTTIITHNDAINQVRQRYTDIWHSDQQDGRRTHSSYGLVGADENLLNAAFQLNICKDRLRHTVSALKKSELSDVSQQLYQRSHALALALNHQGLGRLHLKQCYRHIPQLDSRPDTIRFSWYSSGRSICKLTAKNAMEMLLKLDTSQEHIVRQIEKLSPLNKTTIMAQIQKQAPVIRANMAWKTGVKSWRRMARNCPLPILVPLTEDEFLPEYNHLTLTPPPERSRALRSDSLIDPEPFLPSLRIHLYRN</sequence>
<dbReference type="GO" id="GO:0003677">
    <property type="term" value="F:DNA binding"/>
    <property type="evidence" value="ECO:0007669"/>
    <property type="project" value="UniProtKB-KW"/>
</dbReference>
<dbReference type="InterPro" id="IPR008865">
    <property type="entry name" value="DNA_replication_term_site-bd"/>
</dbReference>
<protein>
    <submittedName>
        <fullName evidence="4">DNA replication terminus site binding protein</fullName>
    </submittedName>
</protein>
<dbReference type="Pfam" id="PF05472">
    <property type="entry name" value="Ter"/>
    <property type="match status" value="1"/>
</dbReference>
<name>A0A1N7LQY3_9GAMM</name>
<dbReference type="RefSeq" id="WP_054341294.1">
    <property type="nucleotide sequence ID" value="NZ_FTOE01000004.1"/>
</dbReference>
<gene>
    <name evidence="4" type="ORF">SAMN05421760_104260</name>
</gene>
<dbReference type="InterPro" id="IPR036384">
    <property type="entry name" value="Tus_sf"/>
</dbReference>
<dbReference type="AlphaFoldDB" id="A0A1N7LQY3"/>
<evidence type="ECO:0000313" key="5">
    <source>
        <dbReference type="Proteomes" id="UP000185999"/>
    </source>
</evidence>
<evidence type="ECO:0000256" key="2">
    <source>
        <dbReference type="ARBA" id="ARBA00022705"/>
    </source>
</evidence>
<dbReference type="GO" id="GO:0005737">
    <property type="term" value="C:cytoplasm"/>
    <property type="evidence" value="ECO:0007669"/>
    <property type="project" value="InterPro"/>
</dbReference>
<organism evidence="4 5">
    <name type="scientific">Neptunomonas antarctica</name>
    <dbReference type="NCBI Taxonomy" id="619304"/>
    <lineage>
        <taxon>Bacteria</taxon>
        <taxon>Pseudomonadati</taxon>
        <taxon>Pseudomonadota</taxon>
        <taxon>Gammaproteobacteria</taxon>
        <taxon>Oceanospirillales</taxon>
        <taxon>Oceanospirillaceae</taxon>
        <taxon>Neptunomonas</taxon>
    </lineage>
</organism>
<evidence type="ECO:0000256" key="1">
    <source>
        <dbReference type="ARBA" id="ARBA00022490"/>
    </source>
</evidence>
<keyword evidence="2" id="KW-0235">DNA replication</keyword>
<dbReference type="OrthoDB" id="6354133at2"/>
<keyword evidence="1" id="KW-0963">Cytoplasm</keyword>
<keyword evidence="5" id="KW-1185">Reference proteome</keyword>
<dbReference type="Gene3D" id="3.50.14.10">
    <property type="entry name" value="Replication terminator Tus, domain 1 superfamily/Replication terminator Tus"/>
    <property type="match status" value="1"/>
</dbReference>
<dbReference type="Proteomes" id="UP000185999">
    <property type="component" value="Unassembled WGS sequence"/>
</dbReference>
<evidence type="ECO:0000313" key="4">
    <source>
        <dbReference type="EMBL" id="SIS76263.1"/>
    </source>
</evidence>
<dbReference type="SUPFAM" id="SSF56596">
    <property type="entry name" value="Replication terminator protein (Tus)"/>
    <property type="match status" value="1"/>
</dbReference>
<reference evidence="5" key="1">
    <citation type="submission" date="2017-01" db="EMBL/GenBank/DDBJ databases">
        <authorList>
            <person name="Varghese N."/>
            <person name="Submissions S."/>
        </authorList>
    </citation>
    <scope>NUCLEOTIDE SEQUENCE [LARGE SCALE GENOMIC DNA]</scope>
    <source>
        <strain evidence="5">DSM 22306</strain>
    </source>
</reference>
<accession>A0A1N7LQY3</accession>
<dbReference type="EMBL" id="FTOE01000004">
    <property type="protein sequence ID" value="SIS76263.1"/>
    <property type="molecule type" value="Genomic_DNA"/>
</dbReference>